<dbReference type="GO" id="GO:0030246">
    <property type="term" value="F:carbohydrate binding"/>
    <property type="evidence" value="ECO:0007669"/>
    <property type="project" value="UniProtKB-KW"/>
</dbReference>
<dbReference type="InterPro" id="IPR001220">
    <property type="entry name" value="Legume_lectin_dom"/>
</dbReference>
<dbReference type="PANTHER" id="PTHR32401">
    <property type="entry name" value="CONCANAVALIN A-LIKE LECTIN FAMILY PROTEIN"/>
    <property type="match status" value="1"/>
</dbReference>
<dbReference type="AlphaFoldDB" id="A0AAE0E3G3"/>
<evidence type="ECO:0000313" key="5">
    <source>
        <dbReference type="Proteomes" id="UP001281410"/>
    </source>
</evidence>
<comment type="caution">
    <text evidence="4">The sequence shown here is derived from an EMBL/GenBank/DDBJ whole genome shotgun (WGS) entry which is preliminary data.</text>
</comment>
<dbReference type="CDD" id="cd06899">
    <property type="entry name" value="lectin_legume_LecRK_Arcelin_ConA"/>
    <property type="match status" value="1"/>
</dbReference>
<organism evidence="4 5">
    <name type="scientific">Dipteronia sinensis</name>
    <dbReference type="NCBI Taxonomy" id="43782"/>
    <lineage>
        <taxon>Eukaryota</taxon>
        <taxon>Viridiplantae</taxon>
        <taxon>Streptophyta</taxon>
        <taxon>Embryophyta</taxon>
        <taxon>Tracheophyta</taxon>
        <taxon>Spermatophyta</taxon>
        <taxon>Magnoliopsida</taxon>
        <taxon>eudicotyledons</taxon>
        <taxon>Gunneridae</taxon>
        <taxon>Pentapetalae</taxon>
        <taxon>rosids</taxon>
        <taxon>malvids</taxon>
        <taxon>Sapindales</taxon>
        <taxon>Sapindaceae</taxon>
        <taxon>Hippocastanoideae</taxon>
        <taxon>Acereae</taxon>
        <taxon>Dipteronia</taxon>
    </lineage>
</organism>
<keyword evidence="2" id="KW-0430">Lectin</keyword>
<dbReference type="PANTHER" id="PTHR32401:SF51">
    <property type="entry name" value="NON-SPECIFIC SERINE_THREONINE PROTEIN KINASE"/>
    <property type="match status" value="1"/>
</dbReference>
<keyword evidence="5" id="KW-1185">Reference proteome</keyword>
<dbReference type="Gene3D" id="2.60.120.200">
    <property type="match status" value="1"/>
</dbReference>
<dbReference type="SUPFAM" id="SSF49899">
    <property type="entry name" value="Concanavalin A-like lectins/glucanases"/>
    <property type="match status" value="1"/>
</dbReference>
<proteinExistence type="inferred from homology"/>
<comment type="similarity">
    <text evidence="1">Belongs to the leguminous lectin family.</text>
</comment>
<name>A0AAE0E3G3_9ROSI</name>
<evidence type="ECO:0000256" key="1">
    <source>
        <dbReference type="ARBA" id="ARBA00007606"/>
    </source>
</evidence>
<dbReference type="Pfam" id="PF00139">
    <property type="entry name" value="Lectin_legB"/>
    <property type="match status" value="1"/>
</dbReference>
<evidence type="ECO:0000256" key="2">
    <source>
        <dbReference type="ARBA" id="ARBA00022734"/>
    </source>
</evidence>
<dbReference type="Proteomes" id="UP001281410">
    <property type="component" value="Unassembled WGS sequence"/>
</dbReference>
<dbReference type="EMBL" id="JANJYJ010000006">
    <property type="protein sequence ID" value="KAK3206352.1"/>
    <property type="molecule type" value="Genomic_DNA"/>
</dbReference>
<gene>
    <name evidence="4" type="ORF">Dsin_020398</name>
</gene>
<dbReference type="InterPro" id="IPR013320">
    <property type="entry name" value="ConA-like_dom_sf"/>
</dbReference>
<dbReference type="InterPro" id="IPR050258">
    <property type="entry name" value="Leguminous_Lectin"/>
</dbReference>
<sequence length="327" mass="36359">MQIPQPGWNNYFHILFILSHHHLMQIHQSHFNYPKRNLNSFIQNGSKKNVALCSSCDTPSSQPNLDRVTEEWFFVAGCSTAVELLAVSSVPSTVDESVENDSGNGLVWCSWYAFTFLSYGPCLWAIMRKRPTILSFEISNVYHPIWIGWGAISDGLLILTNSSRQIATGHAFYPLPIKFNSSSSQSFSFSTNFVFAIVPDYPLHVVDGMAFVISPSMDFTKAFPLQYLGLFNMSNYGSPENHILAVELDGSLDFEFGDIEGNHVGIDVNSLTSIQSAPAAYFSDAEGKNKSLVLSSGDPIQIWIDYSNTEKIDQCNTGSNHLPTKTK</sequence>
<reference evidence="4" key="1">
    <citation type="journal article" date="2023" name="Plant J.">
        <title>Genome sequences and population genomics provide insights into the demographic history, inbreeding, and mutation load of two 'living fossil' tree species of Dipteronia.</title>
        <authorList>
            <person name="Feng Y."/>
            <person name="Comes H.P."/>
            <person name="Chen J."/>
            <person name="Zhu S."/>
            <person name="Lu R."/>
            <person name="Zhang X."/>
            <person name="Li P."/>
            <person name="Qiu J."/>
            <person name="Olsen K.M."/>
            <person name="Qiu Y."/>
        </authorList>
    </citation>
    <scope>NUCLEOTIDE SEQUENCE</scope>
    <source>
        <strain evidence="4">NBL</strain>
    </source>
</reference>
<evidence type="ECO:0000313" key="4">
    <source>
        <dbReference type="EMBL" id="KAK3206352.1"/>
    </source>
</evidence>
<evidence type="ECO:0000259" key="3">
    <source>
        <dbReference type="Pfam" id="PF00139"/>
    </source>
</evidence>
<accession>A0AAE0E3G3</accession>
<feature type="domain" description="Legume lectin" evidence="3">
    <location>
        <begin position="151"/>
        <end position="311"/>
    </location>
</feature>
<protein>
    <recommendedName>
        <fullName evidence="3">Legume lectin domain-containing protein</fullName>
    </recommendedName>
</protein>